<dbReference type="AlphaFoldDB" id="A0A6B8RQ47"/>
<dbReference type="RefSeq" id="WP_155703609.1">
    <property type="nucleotide sequence ID" value="NZ_CP034235.1"/>
</dbReference>
<protein>
    <submittedName>
        <fullName evidence="1">Metal-sensitive transcriptional regulator</fullName>
    </submittedName>
</protein>
<evidence type="ECO:0000313" key="1">
    <source>
        <dbReference type="EMBL" id="QGQ98501.1"/>
    </source>
</evidence>
<dbReference type="GO" id="GO:0045892">
    <property type="term" value="P:negative regulation of DNA-templated transcription"/>
    <property type="evidence" value="ECO:0007669"/>
    <property type="project" value="UniProtKB-ARBA"/>
</dbReference>
<dbReference type="InterPro" id="IPR038390">
    <property type="entry name" value="Metal_Tscrpt_repr_sf"/>
</dbReference>
<dbReference type="Pfam" id="PF02583">
    <property type="entry name" value="Trns_repr_metal"/>
    <property type="match status" value="1"/>
</dbReference>
<name>A0A6B8RQ47_9BACL</name>
<organism evidence="1 2">
    <name type="scientific">Paenibacillus psychroresistens</name>
    <dbReference type="NCBI Taxonomy" id="1778678"/>
    <lineage>
        <taxon>Bacteria</taxon>
        <taxon>Bacillati</taxon>
        <taxon>Bacillota</taxon>
        <taxon>Bacilli</taxon>
        <taxon>Bacillales</taxon>
        <taxon>Paenibacillaceae</taxon>
        <taxon>Paenibacillus</taxon>
    </lineage>
</organism>
<proteinExistence type="predicted"/>
<dbReference type="PANTHER" id="PTHR33677:SF5">
    <property type="entry name" value="TRANSCRIPTIONAL REPRESSOR FRMR"/>
    <property type="match status" value="1"/>
</dbReference>
<dbReference type="KEGG" id="ppsc:EHS13_28285"/>
<dbReference type="PANTHER" id="PTHR33677">
    <property type="entry name" value="TRANSCRIPTIONAL REPRESSOR FRMR-RELATED"/>
    <property type="match status" value="1"/>
</dbReference>
<dbReference type="OrthoDB" id="9798732at2"/>
<reference evidence="2" key="1">
    <citation type="submission" date="2018-11" db="EMBL/GenBank/DDBJ databases">
        <title>Complete genome sequence of Paenibacillus sp. ML311-T8.</title>
        <authorList>
            <person name="Nam Y.-D."/>
            <person name="Kang J."/>
            <person name="Chung W.-H."/>
            <person name="Park Y.S."/>
        </authorList>
    </citation>
    <scope>NUCLEOTIDE SEQUENCE [LARGE SCALE GENOMIC DNA]</scope>
    <source>
        <strain evidence="2">ML311-T8</strain>
    </source>
</reference>
<dbReference type="EMBL" id="CP034235">
    <property type="protein sequence ID" value="QGQ98501.1"/>
    <property type="molecule type" value="Genomic_DNA"/>
</dbReference>
<dbReference type="GO" id="GO:0003677">
    <property type="term" value="F:DNA binding"/>
    <property type="evidence" value="ECO:0007669"/>
    <property type="project" value="InterPro"/>
</dbReference>
<dbReference type="InterPro" id="IPR003735">
    <property type="entry name" value="Metal_Tscrpt_repr"/>
</dbReference>
<accession>A0A6B8RQ47</accession>
<evidence type="ECO:0000313" key="2">
    <source>
        <dbReference type="Proteomes" id="UP000426246"/>
    </source>
</evidence>
<dbReference type="Gene3D" id="1.20.58.1000">
    <property type="entry name" value="Metal-sensitive repressor, helix protomer"/>
    <property type="match status" value="1"/>
</dbReference>
<dbReference type="GO" id="GO:0046872">
    <property type="term" value="F:metal ion binding"/>
    <property type="evidence" value="ECO:0007669"/>
    <property type="project" value="InterPro"/>
</dbReference>
<keyword evidence="2" id="KW-1185">Reference proteome</keyword>
<sequence length="86" mass="9238">MIYPDGVKKRLRRIEGQVAGILKMIENEKGCKDVVSQLSAVRSAVDKTIATIVATHLEAAVIQKITSGGNTGKAVEEAIDLFVKSK</sequence>
<dbReference type="Proteomes" id="UP000426246">
    <property type="component" value="Chromosome"/>
</dbReference>
<gene>
    <name evidence="1" type="ORF">EHS13_28285</name>
</gene>